<reference evidence="2" key="1">
    <citation type="submission" date="2020-05" db="EMBL/GenBank/DDBJ databases">
        <authorList>
            <person name="Chiriac C."/>
            <person name="Salcher M."/>
            <person name="Ghai R."/>
            <person name="Kavagutti S V."/>
        </authorList>
    </citation>
    <scope>NUCLEOTIDE SEQUENCE</scope>
</reference>
<dbReference type="InterPro" id="IPR044925">
    <property type="entry name" value="His-Me_finger_sf"/>
</dbReference>
<proteinExistence type="predicted"/>
<gene>
    <name evidence="2" type="ORF">UFOVP1619_23</name>
</gene>
<accession>A0A6J5SV31</accession>
<dbReference type="InterPro" id="IPR044930">
    <property type="entry name" value="Homing_endonuclease_His-Me"/>
</dbReference>
<dbReference type="EMBL" id="LR797479">
    <property type="protein sequence ID" value="CAB4219422.1"/>
    <property type="molecule type" value="Genomic_DNA"/>
</dbReference>
<dbReference type="InterPro" id="IPR003615">
    <property type="entry name" value="HNH_nuc"/>
</dbReference>
<protein>
    <submittedName>
        <fullName evidence="2">HNH nuclease</fullName>
    </submittedName>
</protein>
<dbReference type="SUPFAM" id="SSF54060">
    <property type="entry name" value="His-Me finger endonucleases"/>
    <property type="match status" value="1"/>
</dbReference>
<dbReference type="Gene3D" id="3.90.75.10">
    <property type="entry name" value="Homing Intron 3 (I-ppo) Encoded Endonuclease, Chain A"/>
    <property type="match status" value="1"/>
</dbReference>
<evidence type="ECO:0000259" key="1">
    <source>
        <dbReference type="Pfam" id="PF13392"/>
    </source>
</evidence>
<dbReference type="GO" id="GO:0004519">
    <property type="term" value="F:endonuclease activity"/>
    <property type="evidence" value="ECO:0007669"/>
    <property type="project" value="InterPro"/>
</dbReference>
<dbReference type="Pfam" id="PF13392">
    <property type="entry name" value="HNH_3"/>
    <property type="match status" value="1"/>
</dbReference>
<evidence type="ECO:0000313" key="2">
    <source>
        <dbReference type="EMBL" id="CAB4219422.1"/>
    </source>
</evidence>
<feature type="domain" description="HNH nuclease" evidence="1">
    <location>
        <begin position="54"/>
        <end position="96"/>
    </location>
</feature>
<name>A0A6J5SV31_9CAUD</name>
<sequence length="161" mass="18240">MPKGVYTRKIEPATDRFWRLSGMGKANLCWLWRGSKLTTGYGCLKDSNKKTIRAHRFSWFLVNGAVPRGMDICHSCDVRLCVNPSHLFVGTRKDNMEDCSRKNRNTSGSKSNFAKISEKDVIEIIKSSQPQVLLAAKYGVSQSNVSRIKSGNTWRRSHASW</sequence>
<organism evidence="2">
    <name type="scientific">uncultured Caudovirales phage</name>
    <dbReference type="NCBI Taxonomy" id="2100421"/>
    <lineage>
        <taxon>Viruses</taxon>
        <taxon>Duplodnaviria</taxon>
        <taxon>Heunggongvirae</taxon>
        <taxon>Uroviricota</taxon>
        <taxon>Caudoviricetes</taxon>
        <taxon>Peduoviridae</taxon>
        <taxon>Maltschvirus</taxon>
        <taxon>Maltschvirus maltsch</taxon>
    </lineage>
</organism>